<name>A0A1M6R3Z0_9BURK</name>
<sequence length="154" mass="16342">MDRRTFVLTGAWLSTTAGGAWPWLAQAAARGNTLAVVDSTLACGPAFAAYVARMKLPAFDTGDDIGALWYTTLAPLLSRTLAPAPASLIGLTRASDYFVLKELAVRAGQMVAHSHEQSAGREVDHRVDHRAGHQAGRGAQAPHVAFVLAPRAIR</sequence>
<proteinExistence type="predicted"/>
<protein>
    <submittedName>
        <fullName evidence="1">Uncharacterized protein</fullName>
    </submittedName>
</protein>
<organism evidence="1 2">
    <name type="scientific">Paraburkholderia terricola</name>
    <dbReference type="NCBI Taxonomy" id="169427"/>
    <lineage>
        <taxon>Bacteria</taxon>
        <taxon>Pseudomonadati</taxon>
        <taxon>Pseudomonadota</taxon>
        <taxon>Betaproteobacteria</taxon>
        <taxon>Burkholderiales</taxon>
        <taxon>Burkholderiaceae</taxon>
        <taxon>Paraburkholderia</taxon>
    </lineage>
</organism>
<reference evidence="1 2" key="1">
    <citation type="submission" date="2016-11" db="EMBL/GenBank/DDBJ databases">
        <authorList>
            <person name="Jaros S."/>
            <person name="Januszkiewicz K."/>
            <person name="Wedrychowicz H."/>
        </authorList>
    </citation>
    <scope>NUCLEOTIDE SEQUENCE [LARGE SCALE GENOMIC DNA]</scope>
    <source>
        <strain evidence="1 2">LMG 20594</strain>
    </source>
</reference>
<dbReference type="Proteomes" id="UP000184395">
    <property type="component" value="Unassembled WGS sequence"/>
</dbReference>
<dbReference type="STRING" id="169427.SAMN05192548_101798"/>
<dbReference type="EMBL" id="FRAB01000017">
    <property type="protein sequence ID" value="SHK27162.1"/>
    <property type="molecule type" value="Genomic_DNA"/>
</dbReference>
<evidence type="ECO:0000313" key="2">
    <source>
        <dbReference type="Proteomes" id="UP000184395"/>
    </source>
</evidence>
<evidence type="ECO:0000313" key="1">
    <source>
        <dbReference type="EMBL" id="SHK27162.1"/>
    </source>
</evidence>
<accession>A0A1M6R3Z0</accession>
<dbReference type="AlphaFoldDB" id="A0A1M6R3Z0"/>
<dbReference type="RefSeq" id="WP_073429887.1">
    <property type="nucleotide sequence ID" value="NZ_CADFGY010000020.1"/>
</dbReference>
<dbReference type="OrthoDB" id="9099456at2"/>
<gene>
    <name evidence="1" type="ORF">SAMN05192548_101798</name>
</gene>